<sequence>MSQSALEFRPRSSEQEPQPTSPASIGPTSRHDRAVAPAGVAIAAAASTSIVGAGVAAGVSGVTWSGVNRFDTIVQWRPPESQYLLLLRPRSSEQESLPASLGPASIGSARSCSGARRSRNSRCCFDLDRRSRSRCWRLRRHLARRQSARHDHAVAPAGVAIAAAASTSIVGAGVVAGVSGVTWPGVKRLGTIVQWRPPESQ</sequence>
<dbReference type="AlphaFoldDB" id="A0A6A3DDA9"/>
<dbReference type="Proteomes" id="UP000429523">
    <property type="component" value="Unassembled WGS sequence"/>
</dbReference>
<protein>
    <submittedName>
        <fullName evidence="2">Uncharacterized protein</fullName>
    </submittedName>
</protein>
<evidence type="ECO:0000256" key="1">
    <source>
        <dbReference type="SAM" id="MobiDB-lite"/>
    </source>
</evidence>
<comment type="caution">
    <text evidence="2">The sequence shown here is derived from an EMBL/GenBank/DDBJ whole genome shotgun (WGS) entry which is preliminary data.</text>
</comment>
<feature type="compositionally biased region" description="Polar residues" evidence="1">
    <location>
        <begin position="15"/>
        <end position="27"/>
    </location>
</feature>
<feature type="region of interest" description="Disordered" evidence="1">
    <location>
        <begin position="1"/>
        <end position="32"/>
    </location>
</feature>
<accession>A0A6A3DDA9</accession>
<dbReference type="EMBL" id="QXGF01004490">
    <property type="protein sequence ID" value="KAE8919704.1"/>
    <property type="molecule type" value="Genomic_DNA"/>
</dbReference>
<evidence type="ECO:0000313" key="2">
    <source>
        <dbReference type="EMBL" id="KAE8919704.1"/>
    </source>
</evidence>
<organism evidence="2 3">
    <name type="scientific">Phytophthora fragariae</name>
    <dbReference type="NCBI Taxonomy" id="53985"/>
    <lineage>
        <taxon>Eukaryota</taxon>
        <taxon>Sar</taxon>
        <taxon>Stramenopiles</taxon>
        <taxon>Oomycota</taxon>
        <taxon>Peronosporomycetes</taxon>
        <taxon>Peronosporales</taxon>
        <taxon>Peronosporaceae</taxon>
        <taxon>Phytophthora</taxon>
    </lineage>
</organism>
<reference evidence="2 3" key="1">
    <citation type="submission" date="2018-08" db="EMBL/GenBank/DDBJ databases">
        <title>Genomic investigation of the strawberry pathogen Phytophthora fragariae indicates pathogenicity is determined by transcriptional variation in three key races.</title>
        <authorList>
            <person name="Adams T.M."/>
            <person name="Armitage A.D."/>
            <person name="Sobczyk M.K."/>
            <person name="Bates H.J."/>
            <person name="Dunwell J.M."/>
            <person name="Nellist C.F."/>
            <person name="Harrison R.J."/>
        </authorList>
    </citation>
    <scope>NUCLEOTIDE SEQUENCE [LARGE SCALE GENOMIC DNA]</scope>
    <source>
        <strain evidence="2 3">NOV-9</strain>
    </source>
</reference>
<name>A0A6A3DDA9_9STRA</name>
<evidence type="ECO:0000313" key="3">
    <source>
        <dbReference type="Proteomes" id="UP000429523"/>
    </source>
</evidence>
<gene>
    <name evidence="2" type="ORF">PF009_g29992</name>
</gene>
<proteinExistence type="predicted"/>